<evidence type="ECO:0008006" key="4">
    <source>
        <dbReference type="Google" id="ProtNLM"/>
    </source>
</evidence>
<keyword evidence="3" id="KW-1185">Reference proteome</keyword>
<keyword evidence="1" id="KW-1133">Transmembrane helix</keyword>
<evidence type="ECO:0000256" key="1">
    <source>
        <dbReference type="SAM" id="Phobius"/>
    </source>
</evidence>
<proteinExistence type="predicted"/>
<feature type="transmembrane region" description="Helical" evidence="1">
    <location>
        <begin position="7"/>
        <end position="27"/>
    </location>
</feature>
<protein>
    <recommendedName>
        <fullName evidence="4">Oligosaccharide repeat unit polymerase</fullName>
    </recommendedName>
</protein>
<dbReference type="AlphaFoldDB" id="A0A1L3EQ26"/>
<gene>
    <name evidence="2" type="ORF">BJI69_03895</name>
</gene>
<accession>A0A1L3EQ26</accession>
<organism evidence="2 3">
    <name type="scientific">Luteibacter rhizovicinus DSM 16549</name>
    <dbReference type="NCBI Taxonomy" id="1440763"/>
    <lineage>
        <taxon>Bacteria</taxon>
        <taxon>Pseudomonadati</taxon>
        <taxon>Pseudomonadota</taxon>
        <taxon>Gammaproteobacteria</taxon>
        <taxon>Lysobacterales</taxon>
        <taxon>Rhodanobacteraceae</taxon>
        <taxon>Luteibacter</taxon>
    </lineage>
</organism>
<name>A0A1L3EQ26_9GAMM</name>
<feature type="transmembrane region" description="Helical" evidence="1">
    <location>
        <begin position="75"/>
        <end position="96"/>
    </location>
</feature>
<dbReference type="RefSeq" id="WP_046968150.1">
    <property type="nucleotide sequence ID" value="NZ_CP017480.1"/>
</dbReference>
<feature type="transmembrane region" description="Helical" evidence="1">
    <location>
        <begin position="186"/>
        <end position="204"/>
    </location>
</feature>
<dbReference type="Proteomes" id="UP000182987">
    <property type="component" value="Chromosome"/>
</dbReference>
<feature type="transmembrane region" description="Helical" evidence="1">
    <location>
        <begin position="284"/>
        <end position="308"/>
    </location>
</feature>
<evidence type="ECO:0000313" key="3">
    <source>
        <dbReference type="Proteomes" id="UP000182987"/>
    </source>
</evidence>
<keyword evidence="1" id="KW-0812">Transmembrane</keyword>
<feature type="transmembrane region" description="Helical" evidence="1">
    <location>
        <begin position="33"/>
        <end position="54"/>
    </location>
</feature>
<dbReference type="STRING" id="1440763.BJI69_03895"/>
<sequence length="387" mass="42528">MKRFLRLPSTYIAWPFLFACAITWFAYDFPAGYLQGMVLLVIGAAGIVLVDAFAGIRLPSVARFRARHYIGSREALVALIFAAVVVVFCGLDLALFPIPLIDNPASYATMEPGREHVRHISSLCWTLPPIGVLCARQRGLRNALIAIGLVFPVLVIDRNRIFAALFSFALVILFRRDPHRPLPWKSVSVIGVIGAAVFSVLGAVRSGSLDNVKLPFSALYLASPQSIKWLVLYMSAGPYNFASMVAKGYADTSILISQLVPLSGPPATASIPFDAANINVGTEFLPFLLAFGPVGAVASMLLLYALLLWSVRRLRASMSLFSLLIFLRVAYVCVMSPFAPQAFIWTNAVFIVLCLFMQLFAALLPSRRELDLLHPIEPHAWNRTRST</sequence>
<reference evidence="3" key="1">
    <citation type="submission" date="2016-09" db="EMBL/GenBank/DDBJ databases">
        <authorList>
            <person name="Lysoe E."/>
        </authorList>
    </citation>
    <scope>NUCLEOTIDE SEQUENCE [LARGE SCALE GENOMIC DNA]</scope>
    <source>
        <strain evidence="3">LJ96T</strain>
    </source>
</reference>
<dbReference type="KEGG" id="lrz:BJI69_03895"/>
<dbReference type="EMBL" id="CP017480">
    <property type="protein sequence ID" value="APG03130.1"/>
    <property type="molecule type" value="Genomic_DNA"/>
</dbReference>
<dbReference type="PROSITE" id="PS51257">
    <property type="entry name" value="PROKAR_LIPOPROTEIN"/>
    <property type="match status" value="1"/>
</dbReference>
<feature type="transmembrane region" description="Helical" evidence="1">
    <location>
        <begin position="147"/>
        <end position="174"/>
    </location>
</feature>
<feature type="transmembrane region" description="Helical" evidence="1">
    <location>
        <begin position="320"/>
        <end position="338"/>
    </location>
</feature>
<evidence type="ECO:0000313" key="2">
    <source>
        <dbReference type="EMBL" id="APG03130.1"/>
    </source>
</evidence>
<feature type="transmembrane region" description="Helical" evidence="1">
    <location>
        <begin position="344"/>
        <end position="364"/>
    </location>
</feature>
<keyword evidence="1" id="KW-0472">Membrane</keyword>
<dbReference type="OrthoDB" id="5993532at2"/>